<dbReference type="EMBL" id="CADCWE010000271">
    <property type="protein sequence ID" value="CAA9566697.1"/>
    <property type="molecule type" value="Genomic_DNA"/>
</dbReference>
<dbReference type="GO" id="GO:0016705">
    <property type="term" value="F:oxidoreductase activity, acting on paired donors, with incorporation or reduction of molecular oxygen"/>
    <property type="evidence" value="ECO:0007669"/>
    <property type="project" value="InterPro"/>
</dbReference>
<organism evidence="1">
    <name type="scientific">uncultured Thermomicrobiales bacterium</name>
    <dbReference type="NCBI Taxonomy" id="1645740"/>
    <lineage>
        <taxon>Bacteria</taxon>
        <taxon>Pseudomonadati</taxon>
        <taxon>Thermomicrobiota</taxon>
        <taxon>Thermomicrobia</taxon>
        <taxon>Thermomicrobiales</taxon>
        <taxon>environmental samples</taxon>
    </lineage>
</organism>
<name>A0A6J4V4M6_9BACT</name>
<reference evidence="1" key="1">
    <citation type="submission" date="2020-02" db="EMBL/GenBank/DDBJ databases">
        <authorList>
            <person name="Meier V. D."/>
        </authorList>
    </citation>
    <scope>NUCLEOTIDE SEQUENCE</scope>
    <source>
        <strain evidence="1">AVDCRST_MAG73</strain>
    </source>
</reference>
<dbReference type="Gene3D" id="3.20.20.30">
    <property type="entry name" value="Luciferase-like domain"/>
    <property type="match status" value="1"/>
</dbReference>
<sequence length="118" mass="12598">MLDLTARYADLWNANRTCSPDGLAPLRRTIDAACLAADREPTTGERAASVLIDLPGRTGRGFGDGRAHQVPLEPETITSLLRRYAGEGIAPVIRWFDPSSVEGIEAVKPALAIGDGDL</sequence>
<gene>
    <name evidence="1" type="ORF">AVDCRST_MAG73-4251</name>
</gene>
<accession>A0A6J4V4M6</accession>
<protein>
    <submittedName>
        <fullName evidence="1">Uncharacterized protein</fullName>
    </submittedName>
</protein>
<evidence type="ECO:0000313" key="1">
    <source>
        <dbReference type="EMBL" id="CAA9566697.1"/>
    </source>
</evidence>
<proteinExistence type="predicted"/>
<dbReference type="AlphaFoldDB" id="A0A6J4V4M6"/>
<dbReference type="InterPro" id="IPR036661">
    <property type="entry name" value="Luciferase-like_sf"/>
</dbReference>
<dbReference type="SUPFAM" id="SSF51679">
    <property type="entry name" value="Bacterial luciferase-like"/>
    <property type="match status" value="1"/>
</dbReference>